<evidence type="ECO:0000313" key="1">
    <source>
        <dbReference type="EMBL" id="KAL2344896.1"/>
    </source>
</evidence>
<protein>
    <recommendedName>
        <fullName evidence="3">Ribosomal protein L33</fullName>
    </recommendedName>
</protein>
<dbReference type="Proteomes" id="UP001603857">
    <property type="component" value="Unassembled WGS sequence"/>
</dbReference>
<name>A0ABD1NAE1_9FABA</name>
<keyword evidence="2" id="KW-1185">Reference proteome</keyword>
<dbReference type="AlphaFoldDB" id="A0ABD1NAE1"/>
<dbReference type="EMBL" id="JBGMDY010000002">
    <property type="protein sequence ID" value="KAL2344896.1"/>
    <property type="molecule type" value="Genomic_DNA"/>
</dbReference>
<accession>A0ABD1NAE1</accession>
<sequence>MHMLSFTGYIQYRRKTHEVHRLISCEVNAKPSTKNFIKCFEGIERPRTKEKKARINMFGRFKKQYISRLLTRF</sequence>
<evidence type="ECO:0008006" key="3">
    <source>
        <dbReference type="Google" id="ProtNLM"/>
    </source>
</evidence>
<reference evidence="1 2" key="1">
    <citation type="submission" date="2024-08" db="EMBL/GenBank/DDBJ databases">
        <title>Insights into the chromosomal genome structure of Flemingia macrophylla.</title>
        <authorList>
            <person name="Ding Y."/>
            <person name="Zhao Y."/>
            <person name="Bi W."/>
            <person name="Wu M."/>
            <person name="Zhao G."/>
            <person name="Gong Y."/>
            <person name="Li W."/>
            <person name="Zhang P."/>
        </authorList>
    </citation>
    <scope>NUCLEOTIDE SEQUENCE [LARGE SCALE GENOMIC DNA]</scope>
    <source>
        <strain evidence="1">DYQJB</strain>
        <tissue evidence="1">Leaf</tissue>
    </source>
</reference>
<comment type="caution">
    <text evidence="1">The sequence shown here is derived from an EMBL/GenBank/DDBJ whole genome shotgun (WGS) entry which is preliminary data.</text>
</comment>
<organism evidence="1 2">
    <name type="scientific">Flemingia macrophylla</name>
    <dbReference type="NCBI Taxonomy" id="520843"/>
    <lineage>
        <taxon>Eukaryota</taxon>
        <taxon>Viridiplantae</taxon>
        <taxon>Streptophyta</taxon>
        <taxon>Embryophyta</taxon>
        <taxon>Tracheophyta</taxon>
        <taxon>Spermatophyta</taxon>
        <taxon>Magnoliopsida</taxon>
        <taxon>eudicotyledons</taxon>
        <taxon>Gunneridae</taxon>
        <taxon>Pentapetalae</taxon>
        <taxon>rosids</taxon>
        <taxon>fabids</taxon>
        <taxon>Fabales</taxon>
        <taxon>Fabaceae</taxon>
        <taxon>Papilionoideae</taxon>
        <taxon>50 kb inversion clade</taxon>
        <taxon>NPAAA clade</taxon>
        <taxon>indigoferoid/millettioid clade</taxon>
        <taxon>Phaseoleae</taxon>
        <taxon>Flemingia</taxon>
    </lineage>
</organism>
<evidence type="ECO:0000313" key="2">
    <source>
        <dbReference type="Proteomes" id="UP001603857"/>
    </source>
</evidence>
<gene>
    <name evidence="1" type="ORF">Fmac_006181</name>
</gene>
<proteinExistence type="predicted"/>